<accession>A0A4U8UWB0</accession>
<keyword evidence="1" id="KW-0175">Coiled coil</keyword>
<dbReference type="OrthoDB" id="74178at2759"/>
<feature type="region of interest" description="Disordered" evidence="2">
    <location>
        <begin position="328"/>
        <end position="355"/>
    </location>
</feature>
<dbReference type="EMBL" id="CM016762">
    <property type="protein sequence ID" value="TMS37089.1"/>
    <property type="molecule type" value="Genomic_DNA"/>
</dbReference>
<feature type="coiled-coil region" evidence="1">
    <location>
        <begin position="792"/>
        <end position="823"/>
    </location>
</feature>
<sequence length="849" mass="96844">MTNTDRSSVEGSLPASFVSPSSLHLPRSIRATTHVDSWRRHADEGRRRVEDRRIRHVSEMSFSWANNFAKNALKSAQKRIDSVLDIQEEEAEGEDEDQEQDTSDNGEREASVLGDSKGTESEQTVTEEPYYTSSVPFHDAVNLDTTEKEESAGFPLNDLTFPNETKTEWSSGWETREDDEIVDSEPNPIRDGHSQSNLLHHSPTSNSPDEEEAERSRGSPVLDLSLVNIAHLDEEREASPIMLPLSAKNHDDATTIVSSDIEVLRHHDEWSMASSCHVKQKQNMDASMDNALENALVAHSDRNLVDQLAVLKARFDHRGRRLEELTKQNEALRSQSSSLGSRNKHLTSSLKTSEAKLQKQLAEKEKALNELMEEGQRLAEHSGKQSKEIRRLKQQANQLELVTSARDSAMEELQAAHAQVSELTAKNEELREKLKRAEMEQQKTLQESNLTQASSVLVQQHVRDREAKVEQLLEEAGNLESQLREQTVLNQNLSRSVDMLNAKLMSRKARDCIDSEKLRCVQDELDEQKIKNIVLQRTIQELEKRLEQLLISKSELATQIQQANAPLLENISHLEKEMWELKRAHAAEVESYGLLLKEQQAGGDSLKRKYESTLAKLSELSAEKITVEKDYERARNELRQKEKSCESLMTEVHNTRMELEAKRRDFDSREDLEGQYRYLMNDYASQTQTLSALRAENETLNSKIGELELKFATQEASRTPTPNPLERGRIVRESDKSDTSMLLSDINLPAPCSSSAALDELRHLTVLHEQTLIHVGQLEAELETTHHFQEALKESEQRYEKLNVNYENLLEAHGERLEKTEELELDLCDMKQLLKEQMEEFLRQSSQSS</sequence>
<feature type="compositionally biased region" description="Acidic residues" evidence="2">
    <location>
        <begin position="86"/>
        <end position="104"/>
    </location>
</feature>
<feature type="compositionally biased region" description="Basic and acidic residues" evidence="2">
    <location>
        <begin position="36"/>
        <end position="52"/>
    </location>
</feature>
<dbReference type="EMBL" id="AZBU02000001">
    <property type="protein sequence ID" value="TMS37089.1"/>
    <property type="molecule type" value="Genomic_DNA"/>
</dbReference>
<feature type="compositionally biased region" description="Polar residues" evidence="2">
    <location>
        <begin position="121"/>
        <end position="135"/>
    </location>
</feature>
<dbReference type="PANTHER" id="PTHR46515:SF1">
    <property type="entry name" value="TATA ELEMENT MODULATORY FACTOR"/>
    <property type="match status" value="1"/>
</dbReference>
<feature type="compositionally biased region" description="Polar residues" evidence="2">
    <location>
        <begin position="1"/>
        <end position="10"/>
    </location>
</feature>
<feature type="coiled-coil region" evidence="1">
    <location>
        <begin position="683"/>
        <end position="710"/>
    </location>
</feature>
<feature type="coiled-coil region" evidence="1">
    <location>
        <begin position="617"/>
        <end position="651"/>
    </location>
</feature>
<feature type="compositionally biased region" description="Polar residues" evidence="2">
    <location>
        <begin position="194"/>
        <end position="207"/>
    </location>
</feature>
<evidence type="ECO:0000259" key="3">
    <source>
        <dbReference type="Pfam" id="PF12325"/>
    </source>
</evidence>
<feature type="coiled-coil region" evidence="1">
    <location>
        <begin position="406"/>
        <end position="489"/>
    </location>
</feature>
<evidence type="ECO:0000256" key="2">
    <source>
        <dbReference type="SAM" id="MobiDB-lite"/>
    </source>
</evidence>
<comment type="caution">
    <text evidence="4">The sequence shown here is derived from an EMBL/GenBank/DDBJ whole genome shotgun (WGS) entry which is preliminary data.</text>
</comment>
<feature type="domain" description="TATA element modulatory factor 1 TATA binding" evidence="3">
    <location>
        <begin position="775"/>
        <end position="840"/>
    </location>
</feature>
<name>A0A4U8UWB0_STECR</name>
<organism evidence="4 5">
    <name type="scientific">Steinernema carpocapsae</name>
    <name type="common">Entomopathogenic nematode</name>
    <dbReference type="NCBI Taxonomy" id="34508"/>
    <lineage>
        <taxon>Eukaryota</taxon>
        <taxon>Metazoa</taxon>
        <taxon>Ecdysozoa</taxon>
        <taxon>Nematoda</taxon>
        <taxon>Chromadorea</taxon>
        <taxon>Rhabditida</taxon>
        <taxon>Tylenchina</taxon>
        <taxon>Panagrolaimomorpha</taxon>
        <taxon>Strongyloidoidea</taxon>
        <taxon>Steinernematidae</taxon>
        <taxon>Steinernema</taxon>
    </lineage>
</organism>
<dbReference type="GO" id="GO:0005794">
    <property type="term" value="C:Golgi apparatus"/>
    <property type="evidence" value="ECO:0007669"/>
    <property type="project" value="TreeGrafter"/>
</dbReference>
<reference evidence="4 5" key="1">
    <citation type="journal article" date="2015" name="Genome Biol.">
        <title>Comparative genomics of Steinernema reveals deeply conserved gene regulatory networks.</title>
        <authorList>
            <person name="Dillman A.R."/>
            <person name="Macchietto M."/>
            <person name="Porter C.F."/>
            <person name="Rogers A."/>
            <person name="Williams B."/>
            <person name="Antoshechkin I."/>
            <person name="Lee M.M."/>
            <person name="Goodwin Z."/>
            <person name="Lu X."/>
            <person name="Lewis E.E."/>
            <person name="Goodrich-Blair H."/>
            <person name="Stock S.P."/>
            <person name="Adams B.J."/>
            <person name="Sternberg P.W."/>
            <person name="Mortazavi A."/>
        </authorList>
    </citation>
    <scope>NUCLEOTIDE SEQUENCE [LARGE SCALE GENOMIC DNA]</scope>
    <source>
        <strain evidence="4 5">ALL</strain>
    </source>
</reference>
<evidence type="ECO:0000313" key="4">
    <source>
        <dbReference type="EMBL" id="TMS37089.1"/>
    </source>
</evidence>
<keyword evidence="5" id="KW-1185">Reference proteome</keyword>
<reference evidence="4 5" key="2">
    <citation type="journal article" date="2019" name="G3 (Bethesda)">
        <title>Hybrid Assembly of the Genome of the Entomopathogenic Nematode Steinernema carpocapsae Identifies the X-Chromosome.</title>
        <authorList>
            <person name="Serra L."/>
            <person name="Macchietto M."/>
            <person name="Macias-Munoz A."/>
            <person name="McGill C.J."/>
            <person name="Rodriguez I.M."/>
            <person name="Rodriguez B."/>
            <person name="Murad R."/>
            <person name="Mortazavi A."/>
        </authorList>
    </citation>
    <scope>NUCLEOTIDE SEQUENCE [LARGE SCALE GENOMIC DNA]</scope>
    <source>
        <strain evidence="4 5">ALL</strain>
    </source>
</reference>
<feature type="coiled-coil region" evidence="1">
    <location>
        <begin position="525"/>
        <end position="559"/>
    </location>
</feature>
<proteinExistence type="predicted"/>
<feature type="compositionally biased region" description="Polar residues" evidence="2">
    <location>
        <begin position="328"/>
        <end position="352"/>
    </location>
</feature>
<feature type="region of interest" description="Disordered" evidence="2">
    <location>
        <begin position="1"/>
        <end position="52"/>
    </location>
</feature>
<evidence type="ECO:0000313" key="5">
    <source>
        <dbReference type="Proteomes" id="UP000298663"/>
    </source>
</evidence>
<feature type="region of interest" description="Disordered" evidence="2">
    <location>
        <begin position="86"/>
        <end position="219"/>
    </location>
</feature>
<dbReference type="AlphaFoldDB" id="A0A4U8UWB0"/>
<protein>
    <recommendedName>
        <fullName evidence="3">TATA element modulatory factor 1 TATA binding domain-containing protein</fullName>
    </recommendedName>
</protein>
<dbReference type="STRING" id="34508.A0A4U8UWB0"/>
<dbReference type="InterPro" id="IPR052602">
    <property type="entry name" value="Growth_transcription_reg"/>
</dbReference>
<dbReference type="GO" id="GO:0005783">
    <property type="term" value="C:endoplasmic reticulum"/>
    <property type="evidence" value="ECO:0007669"/>
    <property type="project" value="TreeGrafter"/>
</dbReference>
<gene>
    <name evidence="4" type="ORF">L596_004098</name>
</gene>
<dbReference type="InterPro" id="IPR022091">
    <property type="entry name" value="TMF_TATA-bd"/>
</dbReference>
<evidence type="ECO:0000256" key="1">
    <source>
        <dbReference type="SAM" id="Coils"/>
    </source>
</evidence>
<dbReference type="Proteomes" id="UP000298663">
    <property type="component" value="Chromosome X"/>
</dbReference>
<dbReference type="Pfam" id="PF12325">
    <property type="entry name" value="TMF_TATA_bd"/>
    <property type="match status" value="1"/>
</dbReference>
<feature type="compositionally biased region" description="Polar residues" evidence="2">
    <location>
        <begin position="160"/>
        <end position="173"/>
    </location>
</feature>
<dbReference type="PANTHER" id="PTHR46515">
    <property type="entry name" value="TATA ELEMENT MODULATORY FACTOR TMF1"/>
    <property type="match status" value="1"/>
</dbReference>